<evidence type="ECO:0000313" key="1">
    <source>
        <dbReference type="EMBL" id="QHS91510.1"/>
    </source>
</evidence>
<protein>
    <submittedName>
        <fullName evidence="1">Uncharacterized protein</fullName>
    </submittedName>
</protein>
<name>A0A6C0BHD2_9ZZZZ</name>
<sequence length="150" mass="16373">MVTPRNCCSPLNVIKPERSLCCPTPLPNNKGLIGDCYVRRPDRNNVLESQRMLRKQCTRVIINRETKTVVSTIPLDVSAVVENTRSASVTTSQTRDAVLLAFENNPAMRFNEFLGPLPPANPCPPPFFNAGVPKPSVIGCGPGTIKPFSP</sequence>
<dbReference type="EMBL" id="MN739162">
    <property type="protein sequence ID" value="QHS91510.1"/>
    <property type="molecule type" value="Genomic_DNA"/>
</dbReference>
<accession>A0A6C0BHD2</accession>
<dbReference type="AlphaFoldDB" id="A0A6C0BHD2"/>
<reference evidence="1" key="1">
    <citation type="journal article" date="2020" name="Nature">
        <title>Giant virus diversity and host interactions through global metagenomics.</title>
        <authorList>
            <person name="Schulz F."/>
            <person name="Roux S."/>
            <person name="Paez-Espino D."/>
            <person name="Jungbluth S."/>
            <person name="Walsh D.A."/>
            <person name="Denef V.J."/>
            <person name="McMahon K.D."/>
            <person name="Konstantinidis K.T."/>
            <person name="Eloe-Fadrosh E.A."/>
            <person name="Kyrpides N.C."/>
            <person name="Woyke T."/>
        </authorList>
    </citation>
    <scope>NUCLEOTIDE SEQUENCE</scope>
    <source>
        <strain evidence="1">GVMAG-M-3300013006-15</strain>
    </source>
</reference>
<proteinExistence type="predicted"/>
<organism evidence="1">
    <name type="scientific">viral metagenome</name>
    <dbReference type="NCBI Taxonomy" id="1070528"/>
    <lineage>
        <taxon>unclassified sequences</taxon>
        <taxon>metagenomes</taxon>
        <taxon>organismal metagenomes</taxon>
    </lineage>
</organism>